<protein>
    <submittedName>
        <fullName evidence="1">Haloacid dehalogenase-like hydrolase</fullName>
    </submittedName>
</protein>
<keyword evidence="2" id="KW-1185">Reference proteome</keyword>
<dbReference type="GO" id="GO:0016791">
    <property type="term" value="F:phosphatase activity"/>
    <property type="evidence" value="ECO:0007669"/>
    <property type="project" value="UniProtKB-ARBA"/>
</dbReference>
<dbReference type="KEGG" id="ptq:P700755_000653"/>
<dbReference type="NCBIfam" id="TIGR01484">
    <property type="entry name" value="HAD-SF-IIB"/>
    <property type="match status" value="1"/>
</dbReference>
<dbReference type="InterPro" id="IPR023214">
    <property type="entry name" value="HAD_sf"/>
</dbReference>
<dbReference type="EMBL" id="CP003879">
    <property type="protein sequence ID" value="AFU67669.1"/>
    <property type="molecule type" value="Genomic_DNA"/>
</dbReference>
<dbReference type="Gene3D" id="3.40.50.1000">
    <property type="entry name" value="HAD superfamily/HAD-like"/>
    <property type="match status" value="1"/>
</dbReference>
<dbReference type="NCBIfam" id="TIGR00099">
    <property type="entry name" value="Cof-subfamily"/>
    <property type="match status" value="1"/>
</dbReference>
<name>K4IB65_PSYTT</name>
<dbReference type="eggNOG" id="COG0561">
    <property type="taxonomic scope" value="Bacteria"/>
</dbReference>
<dbReference type="InterPro" id="IPR000150">
    <property type="entry name" value="Cof"/>
</dbReference>
<reference evidence="1" key="1">
    <citation type="submission" date="2006-03" db="EMBL/GenBank/DDBJ databases">
        <authorList>
            <person name="Bowman J."/>
            <person name="Ferriera S."/>
            <person name="Johnson J."/>
            <person name="Kravitz S."/>
            <person name="Halpern A."/>
            <person name="Remington K."/>
            <person name="Beeson K."/>
            <person name="Tran B."/>
            <person name="Rogers Y.-H."/>
            <person name="Friedman R."/>
            <person name="Venter J.C."/>
        </authorList>
    </citation>
    <scope>NUCLEOTIDE SEQUENCE [LARGE SCALE GENOMIC DNA]</scope>
    <source>
        <strain evidence="1">ATCC 700755</strain>
    </source>
</reference>
<dbReference type="Gene3D" id="3.30.1240.10">
    <property type="match status" value="1"/>
</dbReference>
<dbReference type="HOGENOM" id="CLU_044146_5_0_10"/>
<dbReference type="RefSeq" id="WP_015023286.1">
    <property type="nucleotide sequence ID" value="NC_018721.1"/>
</dbReference>
<dbReference type="CDD" id="cd07516">
    <property type="entry name" value="HAD_Pase"/>
    <property type="match status" value="1"/>
</dbReference>
<dbReference type="GO" id="GO:0005829">
    <property type="term" value="C:cytosol"/>
    <property type="evidence" value="ECO:0007669"/>
    <property type="project" value="TreeGrafter"/>
</dbReference>
<evidence type="ECO:0000313" key="1">
    <source>
        <dbReference type="EMBL" id="AFU67669.1"/>
    </source>
</evidence>
<dbReference type="GO" id="GO:0000287">
    <property type="term" value="F:magnesium ion binding"/>
    <property type="evidence" value="ECO:0007669"/>
    <property type="project" value="TreeGrafter"/>
</dbReference>
<dbReference type="SFLD" id="SFLDG01140">
    <property type="entry name" value="C2.B:_Phosphomannomutase_and_P"/>
    <property type="match status" value="1"/>
</dbReference>
<sequence length="268" mass="30620">MIKLICSDIDGTLLNTEREISRKTKIEFHKLKHKLPIILISSRMPSAMKHLQRELGIEKLPLVAYNGGLILVDNEVKQSTTLSFELVKEIIGLNKDSLHLSLFQKDKWYAPEQDQWTQREINNTKVNPEIKNNTEVLDLWEPLQTGAHKIMCMGDPSLINDFYTVLSNKFPNDLHLYRSKDTYIEIAPKQISKRSAIEFLISSEYKFEFSQVMSFGDNYNDIEMLQASGLGLAVGNAKEEVKAIADKIIGNAKKNGVAEFLSHYFKTQ</sequence>
<dbReference type="InterPro" id="IPR006379">
    <property type="entry name" value="HAD-SF_hydro_IIB"/>
</dbReference>
<dbReference type="OrthoDB" id="9814970at2"/>
<reference evidence="1" key="2">
    <citation type="submission" date="2012-09" db="EMBL/GenBank/DDBJ databases">
        <title>The complete sequence of Psychroflexus torquis an extreme psychrophile from sea-ice that is stimulated by light.</title>
        <authorList>
            <person name="Feng S."/>
            <person name="Powell S.M."/>
            <person name="Bowman J.P."/>
        </authorList>
    </citation>
    <scope>NUCLEOTIDE SEQUENCE [LARGE SCALE GENOMIC DNA]</scope>
    <source>
        <strain evidence="1">ATCC 700755</strain>
    </source>
</reference>
<dbReference type="SUPFAM" id="SSF56784">
    <property type="entry name" value="HAD-like"/>
    <property type="match status" value="1"/>
</dbReference>
<dbReference type="AlphaFoldDB" id="K4IB65"/>
<dbReference type="SFLD" id="SFLDS00003">
    <property type="entry name" value="Haloacid_Dehalogenase"/>
    <property type="match status" value="1"/>
</dbReference>
<evidence type="ECO:0000313" key="2">
    <source>
        <dbReference type="Proteomes" id="UP000008514"/>
    </source>
</evidence>
<dbReference type="Pfam" id="PF08282">
    <property type="entry name" value="Hydrolase_3"/>
    <property type="match status" value="1"/>
</dbReference>
<dbReference type="PROSITE" id="PS01228">
    <property type="entry name" value="COF_1"/>
    <property type="match status" value="1"/>
</dbReference>
<dbReference type="PANTHER" id="PTHR10000:SF8">
    <property type="entry name" value="HAD SUPERFAMILY HYDROLASE-LIKE, TYPE 3"/>
    <property type="match status" value="1"/>
</dbReference>
<organism evidence="1 2">
    <name type="scientific">Psychroflexus torquis (strain ATCC 700755 / CIP 106069 / ACAM 623)</name>
    <dbReference type="NCBI Taxonomy" id="313595"/>
    <lineage>
        <taxon>Bacteria</taxon>
        <taxon>Pseudomonadati</taxon>
        <taxon>Bacteroidota</taxon>
        <taxon>Flavobacteriia</taxon>
        <taxon>Flavobacteriales</taxon>
        <taxon>Flavobacteriaceae</taxon>
        <taxon>Psychroflexus</taxon>
    </lineage>
</organism>
<dbReference type="PANTHER" id="PTHR10000">
    <property type="entry name" value="PHOSPHOSERINE PHOSPHATASE"/>
    <property type="match status" value="1"/>
</dbReference>
<gene>
    <name evidence="1" type="ordered locus">P700755_000653</name>
</gene>
<dbReference type="InterPro" id="IPR036412">
    <property type="entry name" value="HAD-like_sf"/>
</dbReference>
<dbReference type="Proteomes" id="UP000008514">
    <property type="component" value="Chromosome"/>
</dbReference>
<dbReference type="STRING" id="313595.P700755_000653"/>
<proteinExistence type="predicted"/>
<accession>K4IB65</accession>